<evidence type="ECO:0000256" key="15">
    <source>
        <dbReference type="ARBA" id="ARBA00023012"/>
    </source>
</evidence>
<dbReference type="GO" id="GO:0046872">
    <property type="term" value="F:metal ion binding"/>
    <property type="evidence" value="ECO:0007669"/>
    <property type="project" value="UniProtKB-KW"/>
</dbReference>
<evidence type="ECO:0000256" key="14">
    <source>
        <dbReference type="ARBA" id="ARBA00023004"/>
    </source>
</evidence>
<dbReference type="InterPro" id="IPR011712">
    <property type="entry name" value="Sig_transdc_His_kin_sub3_dim/P"/>
</dbReference>
<evidence type="ECO:0000313" key="22">
    <source>
        <dbReference type="Proteomes" id="UP000241118"/>
    </source>
</evidence>
<dbReference type="GO" id="GO:0016020">
    <property type="term" value="C:membrane"/>
    <property type="evidence" value="ECO:0007669"/>
    <property type="project" value="InterPro"/>
</dbReference>
<dbReference type="EMBL" id="PYAX01000018">
    <property type="protein sequence ID" value="PSL51699.1"/>
    <property type="molecule type" value="Genomic_DNA"/>
</dbReference>
<keyword evidence="19" id="KW-1133">Transmembrane helix</keyword>
<keyword evidence="10" id="KW-0479">Metal-binding</keyword>
<evidence type="ECO:0000256" key="12">
    <source>
        <dbReference type="ARBA" id="ARBA00022777"/>
    </source>
</evidence>
<dbReference type="Pfam" id="PF02518">
    <property type="entry name" value="HATPase_c"/>
    <property type="match status" value="1"/>
</dbReference>
<evidence type="ECO:0000256" key="2">
    <source>
        <dbReference type="ARBA" id="ARBA00001966"/>
    </source>
</evidence>
<feature type="domain" description="Histidine kinase" evidence="20">
    <location>
        <begin position="213"/>
        <end position="403"/>
    </location>
</feature>
<dbReference type="PANTHER" id="PTHR24421:SF10">
    <property type="entry name" value="NITRATE_NITRITE SENSOR PROTEIN NARQ"/>
    <property type="match status" value="1"/>
</dbReference>
<dbReference type="AlphaFoldDB" id="A0A2P8HZQ4"/>
<evidence type="ECO:0000259" key="20">
    <source>
        <dbReference type="PROSITE" id="PS50109"/>
    </source>
</evidence>
<dbReference type="GO" id="GO:0051539">
    <property type="term" value="F:4 iron, 4 sulfur cluster binding"/>
    <property type="evidence" value="ECO:0007669"/>
    <property type="project" value="UniProtKB-KW"/>
</dbReference>
<evidence type="ECO:0000256" key="10">
    <source>
        <dbReference type="ARBA" id="ARBA00022723"/>
    </source>
</evidence>
<reference evidence="21 22" key="1">
    <citation type="submission" date="2018-03" db="EMBL/GenBank/DDBJ databases">
        <title>Genomic Encyclopedia of Type Strains, Phase III (KMG-III): the genomes of soil and plant-associated and newly described type strains.</title>
        <authorList>
            <person name="Whitman W."/>
        </authorList>
    </citation>
    <scope>NUCLEOTIDE SEQUENCE [LARGE SCALE GENOMIC DNA]</scope>
    <source>
        <strain evidence="21 22">CGMCC 4.7097</strain>
    </source>
</reference>
<comment type="subcellular location">
    <subcellularLocation>
        <location evidence="3">Cytoplasm</location>
    </subcellularLocation>
</comment>
<evidence type="ECO:0000256" key="9">
    <source>
        <dbReference type="ARBA" id="ARBA00022679"/>
    </source>
</evidence>
<evidence type="ECO:0000256" key="11">
    <source>
        <dbReference type="ARBA" id="ARBA00022741"/>
    </source>
</evidence>
<evidence type="ECO:0000256" key="3">
    <source>
        <dbReference type="ARBA" id="ARBA00004496"/>
    </source>
</evidence>
<keyword evidence="16" id="KW-0411">Iron-sulfur</keyword>
<feature type="transmembrane region" description="Helical" evidence="19">
    <location>
        <begin position="92"/>
        <end position="111"/>
    </location>
</feature>
<evidence type="ECO:0000256" key="4">
    <source>
        <dbReference type="ARBA" id="ARBA00012438"/>
    </source>
</evidence>
<evidence type="ECO:0000256" key="16">
    <source>
        <dbReference type="ARBA" id="ARBA00023014"/>
    </source>
</evidence>
<dbReference type="GO" id="GO:0046983">
    <property type="term" value="F:protein dimerization activity"/>
    <property type="evidence" value="ECO:0007669"/>
    <property type="project" value="InterPro"/>
</dbReference>
<keyword evidence="8" id="KW-0597">Phosphoprotein</keyword>
<dbReference type="PROSITE" id="PS50109">
    <property type="entry name" value="HIS_KIN"/>
    <property type="match status" value="1"/>
</dbReference>
<keyword evidence="19" id="KW-0472">Membrane</keyword>
<feature type="transmembrane region" description="Helical" evidence="19">
    <location>
        <begin position="118"/>
        <end position="149"/>
    </location>
</feature>
<gene>
    <name evidence="21" type="ORF">B0I31_11812</name>
</gene>
<keyword evidence="11" id="KW-0547">Nucleotide-binding</keyword>
<dbReference type="GO" id="GO:0000155">
    <property type="term" value="F:phosphorelay sensor kinase activity"/>
    <property type="evidence" value="ECO:0007669"/>
    <property type="project" value="InterPro"/>
</dbReference>
<dbReference type="InterPro" id="IPR003594">
    <property type="entry name" value="HATPase_dom"/>
</dbReference>
<keyword evidence="9" id="KW-0808">Transferase</keyword>
<dbReference type="SUPFAM" id="SSF55874">
    <property type="entry name" value="ATPase domain of HSP90 chaperone/DNA topoisomerase II/histidine kinase"/>
    <property type="match status" value="1"/>
</dbReference>
<protein>
    <recommendedName>
        <fullName evidence="5">Oxygen sensor histidine kinase NreB</fullName>
        <ecNumber evidence="4">2.7.13.3</ecNumber>
    </recommendedName>
    <alternativeName>
        <fullName evidence="18">Nitrogen regulation protein B</fullName>
    </alternativeName>
</protein>
<evidence type="ECO:0000256" key="5">
    <source>
        <dbReference type="ARBA" id="ARBA00017322"/>
    </source>
</evidence>
<dbReference type="InterPro" id="IPR036890">
    <property type="entry name" value="HATPase_C_sf"/>
</dbReference>
<proteinExistence type="predicted"/>
<evidence type="ECO:0000256" key="8">
    <source>
        <dbReference type="ARBA" id="ARBA00022553"/>
    </source>
</evidence>
<keyword evidence="19" id="KW-0812">Transmembrane</keyword>
<dbReference type="Pfam" id="PF07730">
    <property type="entry name" value="HisKA_3"/>
    <property type="match status" value="1"/>
</dbReference>
<dbReference type="InterPro" id="IPR050482">
    <property type="entry name" value="Sensor_HK_TwoCompSys"/>
</dbReference>
<keyword evidence="7" id="KW-0963">Cytoplasm</keyword>
<dbReference type="InterPro" id="IPR004358">
    <property type="entry name" value="Sig_transdc_His_kin-like_C"/>
</dbReference>
<dbReference type="PRINTS" id="PR00344">
    <property type="entry name" value="BCTRLSENSOR"/>
</dbReference>
<dbReference type="GO" id="GO:0005737">
    <property type="term" value="C:cytoplasm"/>
    <property type="evidence" value="ECO:0007669"/>
    <property type="project" value="UniProtKB-SubCell"/>
</dbReference>
<feature type="transmembrane region" description="Helical" evidence="19">
    <location>
        <begin position="64"/>
        <end position="86"/>
    </location>
</feature>
<dbReference type="CDD" id="cd16917">
    <property type="entry name" value="HATPase_UhpB-NarQ-NarX-like"/>
    <property type="match status" value="1"/>
</dbReference>
<comment type="function">
    <text evidence="17">Member of the two-component regulatory system NreB/NreC involved in the control of dissimilatory nitrate/nitrite reduction in response to oxygen. NreB functions as a direct oxygen sensor histidine kinase which is autophosphorylated, in the absence of oxygen, probably at the conserved histidine residue, and transfers its phosphate group probably to a conserved aspartate residue of NreC. NreB/NreC activates the expression of the nitrate (narGHJI) and nitrite (nir) reductase operons, as well as the putative nitrate transporter gene narT.</text>
</comment>
<keyword evidence="14" id="KW-0408">Iron</keyword>
<accession>A0A2P8HZQ4</accession>
<keyword evidence="12 21" id="KW-0418">Kinase</keyword>
<evidence type="ECO:0000313" key="21">
    <source>
        <dbReference type="EMBL" id="PSL51699.1"/>
    </source>
</evidence>
<evidence type="ECO:0000256" key="1">
    <source>
        <dbReference type="ARBA" id="ARBA00000085"/>
    </source>
</evidence>
<organism evidence="21 22">
    <name type="scientific">Saccharothrix carnea</name>
    <dbReference type="NCBI Taxonomy" id="1280637"/>
    <lineage>
        <taxon>Bacteria</taxon>
        <taxon>Bacillati</taxon>
        <taxon>Actinomycetota</taxon>
        <taxon>Actinomycetes</taxon>
        <taxon>Pseudonocardiales</taxon>
        <taxon>Pseudonocardiaceae</taxon>
        <taxon>Saccharothrix</taxon>
    </lineage>
</organism>
<feature type="transmembrane region" description="Helical" evidence="19">
    <location>
        <begin position="161"/>
        <end position="179"/>
    </location>
</feature>
<keyword evidence="13" id="KW-0067">ATP-binding</keyword>
<keyword evidence="15" id="KW-0902">Two-component regulatory system</keyword>
<evidence type="ECO:0000256" key="18">
    <source>
        <dbReference type="ARBA" id="ARBA00030800"/>
    </source>
</evidence>
<evidence type="ECO:0000256" key="13">
    <source>
        <dbReference type="ARBA" id="ARBA00022840"/>
    </source>
</evidence>
<evidence type="ECO:0000256" key="7">
    <source>
        <dbReference type="ARBA" id="ARBA00022490"/>
    </source>
</evidence>
<dbReference type="GO" id="GO:0005524">
    <property type="term" value="F:ATP binding"/>
    <property type="evidence" value="ECO:0007669"/>
    <property type="project" value="UniProtKB-KW"/>
</dbReference>
<sequence>MRRLFDALAEYPDRVRRETTVSIQPGLTMVFALKHSGGVQRALSILTVVAYVTLPLGSESFEQLLVPTLLVGLAYGALAVFGFPFAQRRGRAFAAAYVLVQLPLGFVLFALSGAAVGAVLLLVVLVAQAVLLLPLPAAAAVAAVIPLIHVEMEWPDGLREGLGTLAVTAFTVVITELLVREQRARAELAVANERLRGYAAQAEQLAITQERNRVARDIHDGLGHHLTVVQMLLQAARAVIGTAEPDRLDAMLAKAQDQSKQALAEVRRSVAALREPRPEPLVDALRALASEVSEAGVPTDVEVRGSARATRAEVEESLFRAAQEGLTNVRKHADATAATVVLDYGRVDLVRLEVRDDGRGLGDDPGGGFGLVGLEERVTGLGGRVSVDSAAGRGVTLTVEVPA</sequence>
<dbReference type="PANTHER" id="PTHR24421">
    <property type="entry name" value="NITRATE/NITRITE SENSOR PROTEIN NARX-RELATED"/>
    <property type="match status" value="1"/>
</dbReference>
<keyword evidence="6" id="KW-0004">4Fe-4S</keyword>
<dbReference type="EC" id="2.7.13.3" evidence="4"/>
<comment type="caution">
    <text evidence="21">The sequence shown here is derived from an EMBL/GenBank/DDBJ whole genome shotgun (WGS) entry which is preliminary data.</text>
</comment>
<comment type="cofactor">
    <cofactor evidence="2">
        <name>[4Fe-4S] cluster</name>
        <dbReference type="ChEBI" id="CHEBI:49883"/>
    </cofactor>
</comment>
<evidence type="ECO:0000256" key="6">
    <source>
        <dbReference type="ARBA" id="ARBA00022485"/>
    </source>
</evidence>
<dbReference type="Proteomes" id="UP000241118">
    <property type="component" value="Unassembled WGS sequence"/>
</dbReference>
<dbReference type="Gene3D" id="1.20.5.1930">
    <property type="match status" value="1"/>
</dbReference>
<evidence type="ECO:0000256" key="19">
    <source>
        <dbReference type="SAM" id="Phobius"/>
    </source>
</evidence>
<feature type="transmembrane region" description="Helical" evidence="19">
    <location>
        <begin position="38"/>
        <end position="57"/>
    </location>
</feature>
<keyword evidence="22" id="KW-1185">Reference proteome</keyword>
<name>A0A2P8HZQ4_SACCR</name>
<dbReference type="Gene3D" id="3.30.565.10">
    <property type="entry name" value="Histidine kinase-like ATPase, C-terminal domain"/>
    <property type="match status" value="1"/>
</dbReference>
<dbReference type="InterPro" id="IPR005467">
    <property type="entry name" value="His_kinase_dom"/>
</dbReference>
<comment type="catalytic activity">
    <reaction evidence="1">
        <text>ATP + protein L-histidine = ADP + protein N-phospho-L-histidine.</text>
        <dbReference type="EC" id="2.7.13.3"/>
    </reaction>
</comment>
<evidence type="ECO:0000256" key="17">
    <source>
        <dbReference type="ARBA" id="ARBA00024827"/>
    </source>
</evidence>